<reference evidence="2" key="1">
    <citation type="submission" date="2021-12" db="EMBL/GenBank/DDBJ databases">
        <authorList>
            <person name="Rodrigo-Torres L."/>
            <person name="Arahal R. D."/>
            <person name="Lucena T."/>
        </authorList>
    </citation>
    <scope>NUCLEOTIDE SEQUENCE</scope>
    <source>
        <strain evidence="2">CECT 8267</strain>
    </source>
</reference>
<feature type="region of interest" description="Disordered" evidence="1">
    <location>
        <begin position="339"/>
        <end position="391"/>
    </location>
</feature>
<dbReference type="RefSeq" id="WP_237445101.1">
    <property type="nucleotide sequence ID" value="NZ_CAKLPX010000003.1"/>
</dbReference>
<proteinExistence type="predicted"/>
<name>A0ABN8EIZ9_9GAMM</name>
<accession>A0ABN8EIZ9</accession>
<evidence type="ECO:0000313" key="2">
    <source>
        <dbReference type="EMBL" id="CAH0992413.1"/>
    </source>
</evidence>
<protein>
    <submittedName>
        <fullName evidence="2">Uncharacterized protein</fullName>
    </submittedName>
</protein>
<dbReference type="Proteomes" id="UP000838100">
    <property type="component" value="Unassembled WGS sequence"/>
</dbReference>
<evidence type="ECO:0000313" key="3">
    <source>
        <dbReference type="Proteomes" id="UP000838100"/>
    </source>
</evidence>
<evidence type="ECO:0000256" key="1">
    <source>
        <dbReference type="SAM" id="MobiDB-lite"/>
    </source>
</evidence>
<comment type="caution">
    <text evidence="2">The sequence shown here is derived from an EMBL/GenBank/DDBJ whole genome shotgun (WGS) entry which is preliminary data.</text>
</comment>
<gene>
    <name evidence="2" type="ORF">SIN8267_02533</name>
</gene>
<organism evidence="2 3">
    <name type="scientific">Sinobacterium norvegicum</name>
    <dbReference type="NCBI Taxonomy" id="1641715"/>
    <lineage>
        <taxon>Bacteria</taxon>
        <taxon>Pseudomonadati</taxon>
        <taxon>Pseudomonadota</taxon>
        <taxon>Gammaproteobacteria</taxon>
        <taxon>Cellvibrionales</taxon>
        <taxon>Spongiibacteraceae</taxon>
        <taxon>Sinobacterium</taxon>
    </lineage>
</organism>
<sequence>MDREFKAIVSRNDAVQQQCYEIRTATDGFAASPLASRRIFRNRCEARQFLLQLGSSQRLPIALSALHSGQRINAIADDLCVGRLRVIVHQLPVQAVTVELDATDAARQSLLKKTQATLQKIIAEQDRETRVIAKAYDEKSVLGKAGMHAEGMAEGFVETGAAFLTWVGDVHDVVDMQKRMMRGASAAMQSYRGPDFSFGDFQGRMIQAEYKEIVEVLGFDPYKIDPEAIVQAFETTKLVLQDEQMVALAEAFAYRYVAAQHSTEYTGIIGNVIFEIVLTAVLIFLTAGAGVAATAGSKLKNVDALKDLGRCFDDFVKLIKKKQAKQLDTDSGQQTAIGKADIVEQEDVDVSPSNPNDAKTVRTDQIGSDEVVAPDKSLSENNGVSNDKTPKEMVDELTPEELELVNDVSTFKTNGVSNQDAENWLINHPDGQEYFEILRASIQDDIPDEQVLSWATDHVKSGASLPEKISVDESLVKIIPKGNNISGSQNSPFLTTREELLKAQNSDKGMWDSFGLPMKSDAFEYDVYELPPKEGATGFLSKIAPTEELGGRFKTNAGSNQVLLPSKDSFGTFERVGSVGG</sequence>
<keyword evidence="3" id="KW-1185">Reference proteome</keyword>
<dbReference type="EMBL" id="CAKLPX010000003">
    <property type="protein sequence ID" value="CAH0992413.1"/>
    <property type="molecule type" value="Genomic_DNA"/>
</dbReference>